<dbReference type="EMBL" id="JAHUTI010024877">
    <property type="protein sequence ID" value="MED6240570.1"/>
    <property type="molecule type" value="Genomic_DNA"/>
</dbReference>
<comment type="caution">
    <text evidence="1">The sequence shown here is derived from an EMBL/GenBank/DDBJ whole genome shotgun (WGS) entry which is preliminary data.</text>
</comment>
<protein>
    <submittedName>
        <fullName evidence="1">Uncharacterized protein</fullName>
    </submittedName>
</protein>
<evidence type="ECO:0000313" key="2">
    <source>
        <dbReference type="Proteomes" id="UP001345963"/>
    </source>
</evidence>
<proteinExistence type="predicted"/>
<dbReference type="Proteomes" id="UP001345963">
    <property type="component" value="Unassembled WGS sequence"/>
</dbReference>
<sequence>HLIFLETNISRLPQLAALAQVRRLDQLTIHPEGNPVVSMALWRSFIIYRLYHFNLQKINGQEVRTGLCFSADHLLYEQCMQRYLYLLEFSHFCHITTTNFNIFYCNLFCKTPTQISA</sequence>
<evidence type="ECO:0000313" key="1">
    <source>
        <dbReference type="EMBL" id="MED6240570.1"/>
    </source>
</evidence>
<organism evidence="1 2">
    <name type="scientific">Ataeniobius toweri</name>
    <dbReference type="NCBI Taxonomy" id="208326"/>
    <lineage>
        <taxon>Eukaryota</taxon>
        <taxon>Metazoa</taxon>
        <taxon>Chordata</taxon>
        <taxon>Craniata</taxon>
        <taxon>Vertebrata</taxon>
        <taxon>Euteleostomi</taxon>
        <taxon>Actinopterygii</taxon>
        <taxon>Neopterygii</taxon>
        <taxon>Teleostei</taxon>
        <taxon>Neoteleostei</taxon>
        <taxon>Acanthomorphata</taxon>
        <taxon>Ovalentaria</taxon>
        <taxon>Atherinomorphae</taxon>
        <taxon>Cyprinodontiformes</taxon>
        <taxon>Goodeidae</taxon>
        <taxon>Ataeniobius</taxon>
    </lineage>
</organism>
<accession>A0ABU7AT48</accession>
<reference evidence="1 2" key="1">
    <citation type="submission" date="2021-07" db="EMBL/GenBank/DDBJ databases">
        <authorList>
            <person name="Palmer J.M."/>
        </authorList>
    </citation>
    <scope>NUCLEOTIDE SEQUENCE [LARGE SCALE GENOMIC DNA]</scope>
    <source>
        <strain evidence="1 2">AT_MEX2019</strain>
        <tissue evidence="1">Muscle</tissue>
    </source>
</reference>
<keyword evidence="2" id="KW-1185">Reference proteome</keyword>
<name>A0ABU7AT48_9TELE</name>
<gene>
    <name evidence="1" type="ORF">ATANTOWER_023441</name>
</gene>
<feature type="non-terminal residue" evidence="1">
    <location>
        <position position="1"/>
    </location>
</feature>